<evidence type="ECO:0000313" key="6">
    <source>
        <dbReference type="EMBL" id="KAK9829148.1"/>
    </source>
</evidence>
<evidence type="ECO:0000313" key="7">
    <source>
        <dbReference type="Proteomes" id="UP001489004"/>
    </source>
</evidence>
<dbReference type="GO" id="GO:0003677">
    <property type="term" value="F:DNA binding"/>
    <property type="evidence" value="ECO:0007669"/>
    <property type="project" value="InterPro"/>
</dbReference>
<name>A0AAW1R6K9_9CHLO</name>
<dbReference type="InterPro" id="IPR006447">
    <property type="entry name" value="Myb_dom_plants"/>
</dbReference>
<comment type="caution">
    <text evidence="6">The sequence shown here is derived from an EMBL/GenBank/DDBJ whole genome shotgun (WGS) entry which is preliminary data.</text>
</comment>
<dbReference type="Pfam" id="PF00249">
    <property type="entry name" value="Myb_DNA-binding"/>
    <property type="match status" value="1"/>
</dbReference>
<evidence type="ECO:0000256" key="4">
    <source>
        <dbReference type="SAM" id="MobiDB-lite"/>
    </source>
</evidence>
<feature type="compositionally biased region" description="Basic and acidic residues" evidence="4">
    <location>
        <begin position="192"/>
        <end position="206"/>
    </location>
</feature>
<feature type="compositionally biased region" description="Basic and acidic residues" evidence="4">
    <location>
        <begin position="1"/>
        <end position="16"/>
    </location>
</feature>
<dbReference type="PROSITE" id="PS51294">
    <property type="entry name" value="HTH_MYB"/>
    <property type="match status" value="1"/>
</dbReference>
<feature type="compositionally biased region" description="Polar residues" evidence="4">
    <location>
        <begin position="28"/>
        <end position="40"/>
    </location>
</feature>
<evidence type="ECO:0000256" key="1">
    <source>
        <dbReference type="ARBA" id="ARBA00023015"/>
    </source>
</evidence>
<dbReference type="InterPro" id="IPR001005">
    <property type="entry name" value="SANT/Myb"/>
</dbReference>
<feature type="domain" description="HTH myb-type" evidence="5">
    <location>
        <begin position="74"/>
        <end position="133"/>
    </location>
</feature>
<keyword evidence="1" id="KW-0805">Transcription regulation</keyword>
<dbReference type="EMBL" id="JALJOR010000001">
    <property type="protein sequence ID" value="KAK9829148.1"/>
    <property type="molecule type" value="Genomic_DNA"/>
</dbReference>
<feature type="region of interest" description="Disordered" evidence="4">
    <location>
        <begin position="1"/>
        <end position="71"/>
    </location>
</feature>
<keyword evidence="7" id="KW-1185">Reference proteome</keyword>
<dbReference type="NCBIfam" id="TIGR01557">
    <property type="entry name" value="myb_SHAQKYF"/>
    <property type="match status" value="1"/>
</dbReference>
<reference evidence="6 7" key="1">
    <citation type="journal article" date="2024" name="Nat. Commun.">
        <title>Phylogenomics reveals the evolutionary origins of lichenization in chlorophyte algae.</title>
        <authorList>
            <person name="Puginier C."/>
            <person name="Libourel C."/>
            <person name="Otte J."/>
            <person name="Skaloud P."/>
            <person name="Haon M."/>
            <person name="Grisel S."/>
            <person name="Petersen M."/>
            <person name="Berrin J.G."/>
            <person name="Delaux P.M."/>
            <person name="Dal Grande F."/>
            <person name="Keller J."/>
        </authorList>
    </citation>
    <scope>NUCLEOTIDE SEQUENCE [LARGE SCALE GENOMIC DNA]</scope>
    <source>
        <strain evidence="6 7">SAG 2043</strain>
    </source>
</reference>
<feature type="region of interest" description="Disordered" evidence="4">
    <location>
        <begin position="132"/>
        <end position="244"/>
    </location>
</feature>
<dbReference type="SUPFAM" id="SSF46689">
    <property type="entry name" value="Homeodomain-like"/>
    <property type="match status" value="1"/>
</dbReference>
<feature type="compositionally biased region" description="Polar residues" evidence="4">
    <location>
        <begin position="209"/>
        <end position="223"/>
    </location>
</feature>
<dbReference type="AlphaFoldDB" id="A0AAW1R6K9"/>
<keyword evidence="3" id="KW-0539">Nucleus</keyword>
<dbReference type="Gene3D" id="1.10.10.60">
    <property type="entry name" value="Homeodomain-like"/>
    <property type="match status" value="1"/>
</dbReference>
<dbReference type="InterPro" id="IPR044841">
    <property type="entry name" value="LUX/BOA-like"/>
</dbReference>
<sequence length="244" mass="26444">MYGYDARDQSGLRGAEHMQGSYPGPGPSYQNQDYGQNQASIAGHRRSFDEQQQQHHRDNLSGSDEHGENNTVRAVKRQRMVWTPELHERFVKAVTQLGLANAVPKTIMQLMNVTDMTRENVASHLQKYRLQLKRQQGSGEEAPSKTPEQTSVDKPKGRLAEVPGSTTNSPPSKGDKDNAGSSAREAGGSTEGTDKDGSNDDGRVPESRGYSNARQPGQHSGTVPKSYPGTAAQLPAPPGHVEGT</sequence>
<protein>
    <recommendedName>
        <fullName evidence="5">HTH myb-type domain-containing protein</fullName>
    </recommendedName>
</protein>
<evidence type="ECO:0000256" key="3">
    <source>
        <dbReference type="ARBA" id="ARBA00023242"/>
    </source>
</evidence>
<dbReference type="InterPro" id="IPR009057">
    <property type="entry name" value="Homeodomain-like_sf"/>
</dbReference>
<evidence type="ECO:0000256" key="2">
    <source>
        <dbReference type="ARBA" id="ARBA00023163"/>
    </source>
</evidence>
<dbReference type="GO" id="GO:0005634">
    <property type="term" value="C:nucleus"/>
    <property type="evidence" value="ECO:0007669"/>
    <property type="project" value="TreeGrafter"/>
</dbReference>
<accession>A0AAW1R6K9</accession>
<dbReference type="FunFam" id="1.10.10.60:FF:000007">
    <property type="entry name" value="Two-component response regulator"/>
    <property type="match status" value="1"/>
</dbReference>
<gene>
    <name evidence="6" type="ORF">WJX72_004176</name>
</gene>
<dbReference type="InterPro" id="IPR017930">
    <property type="entry name" value="Myb_dom"/>
</dbReference>
<organism evidence="6 7">
    <name type="scientific">[Myrmecia] bisecta</name>
    <dbReference type="NCBI Taxonomy" id="41462"/>
    <lineage>
        <taxon>Eukaryota</taxon>
        <taxon>Viridiplantae</taxon>
        <taxon>Chlorophyta</taxon>
        <taxon>core chlorophytes</taxon>
        <taxon>Trebouxiophyceae</taxon>
        <taxon>Trebouxiales</taxon>
        <taxon>Trebouxiaceae</taxon>
        <taxon>Myrmecia</taxon>
    </lineage>
</organism>
<keyword evidence="2" id="KW-0804">Transcription</keyword>
<evidence type="ECO:0000259" key="5">
    <source>
        <dbReference type="PROSITE" id="PS51294"/>
    </source>
</evidence>
<dbReference type="PANTHER" id="PTHR31442:SF29">
    <property type="entry name" value="HOMEODOMAIN-LIKE SUPERFAMILY PROTEIN"/>
    <property type="match status" value="1"/>
</dbReference>
<dbReference type="GO" id="GO:0003700">
    <property type="term" value="F:DNA-binding transcription factor activity"/>
    <property type="evidence" value="ECO:0007669"/>
    <property type="project" value="InterPro"/>
</dbReference>
<feature type="compositionally biased region" description="Basic and acidic residues" evidence="4">
    <location>
        <begin position="46"/>
        <end position="68"/>
    </location>
</feature>
<proteinExistence type="predicted"/>
<dbReference type="PANTHER" id="PTHR31442">
    <property type="entry name" value="HOMEODOMAIN-LIKE SUPERFAMILY PROTEIN-RELATED"/>
    <property type="match status" value="1"/>
</dbReference>
<dbReference type="Proteomes" id="UP001489004">
    <property type="component" value="Unassembled WGS sequence"/>
</dbReference>